<evidence type="ECO:0000259" key="1">
    <source>
        <dbReference type="PROSITE" id="PS50878"/>
    </source>
</evidence>
<dbReference type="PANTHER" id="PTHR21301:SF12">
    <property type="match status" value="1"/>
</dbReference>
<gene>
    <name evidence="2" type="ORF">PLOB_00022378</name>
</gene>
<protein>
    <recommendedName>
        <fullName evidence="1">Reverse transcriptase domain-containing protein</fullName>
    </recommendedName>
</protein>
<dbReference type="PANTHER" id="PTHR21301">
    <property type="entry name" value="REVERSE TRANSCRIPTASE"/>
    <property type="match status" value="1"/>
</dbReference>
<dbReference type="InterPro" id="IPR000477">
    <property type="entry name" value="RT_dom"/>
</dbReference>
<dbReference type="InterPro" id="IPR058912">
    <property type="entry name" value="HTH_animal"/>
</dbReference>
<proteinExistence type="predicted"/>
<dbReference type="Pfam" id="PF26215">
    <property type="entry name" value="HTH_animal"/>
    <property type="match status" value="1"/>
</dbReference>
<evidence type="ECO:0000313" key="3">
    <source>
        <dbReference type="Proteomes" id="UP001159405"/>
    </source>
</evidence>
<dbReference type="Proteomes" id="UP001159405">
    <property type="component" value="Unassembled WGS sequence"/>
</dbReference>
<accession>A0ABN8RLN9</accession>
<evidence type="ECO:0000313" key="2">
    <source>
        <dbReference type="EMBL" id="CAH3179698.1"/>
    </source>
</evidence>
<dbReference type="EMBL" id="CALNXK010000261">
    <property type="protein sequence ID" value="CAH3179698.1"/>
    <property type="molecule type" value="Genomic_DNA"/>
</dbReference>
<keyword evidence="3" id="KW-1185">Reference proteome</keyword>
<feature type="domain" description="Reverse transcriptase" evidence="1">
    <location>
        <begin position="205"/>
        <end position="445"/>
    </location>
</feature>
<name>A0ABN8RLN9_9CNID</name>
<dbReference type="PROSITE" id="PS50878">
    <property type="entry name" value="RT_POL"/>
    <property type="match status" value="1"/>
</dbReference>
<reference evidence="2 3" key="1">
    <citation type="submission" date="2022-05" db="EMBL/GenBank/DDBJ databases">
        <authorList>
            <consortium name="Genoscope - CEA"/>
            <person name="William W."/>
        </authorList>
    </citation>
    <scope>NUCLEOTIDE SEQUENCE [LARGE SCALE GENOMIC DNA]</scope>
</reference>
<organism evidence="2 3">
    <name type="scientific">Porites lobata</name>
    <dbReference type="NCBI Taxonomy" id="104759"/>
    <lineage>
        <taxon>Eukaryota</taxon>
        <taxon>Metazoa</taxon>
        <taxon>Cnidaria</taxon>
        <taxon>Anthozoa</taxon>
        <taxon>Hexacorallia</taxon>
        <taxon>Scleractinia</taxon>
        <taxon>Fungiina</taxon>
        <taxon>Poritidae</taxon>
        <taxon>Porites</taxon>
    </lineage>
</organism>
<comment type="caution">
    <text evidence="2">The sequence shown here is derived from an EMBL/GenBank/DDBJ whole genome shotgun (WGS) entry which is preliminary data.</text>
</comment>
<sequence>MAKRPLYDLLPRNSEIHNFTPLYLTGRQKRIIGLGLKFRPTLKPPDLTQFNMQIQDFCRSVRLHKKFDGEPADTDFNPRLYVKSTWNPPREDPDLEDKLHDICKDLRQNIKQNKPHWRRNLSATDREELNQIKNDDSVRVLDTDKNLGPALVSTDWVTNETLRQLNDKQSYSIITYEDWILRHGQIISTREKLMLTFSRFINANAAKFLRSYDHFLSPAKFYIIPKIHKNPMVGRPIAASHSYITRPLSIFVDEYVKPRLKMPTVVRDSGELIQALESIRLPPHCFLVTADVVSLYPNVDTKKALMALDLLLREAGAPETPLLIQFSRLVFENNFLRTEFCGDIFHQTFGIAMGTPFAVTAANAFMYYLEKDVVTQHSSHLLLYKRFIDDIFFIWSGPKENLLEFLSCLNSKNDRIKLTYVIDESSISFLDLFLYKYANFSNLQFSTYQKPLNKYLYIPFESFHPASNKRAFIRGELMRYTRNSSTFKAFSETREKLWKRLRLRGYPVGFLLPLFREVKYSNRTRWLSRKRKSRHGRMVVFKSTFNCSHANIKRVIQRHLPDLDCIVSYKSTTTLAHLCI</sequence>